<accession>A0A1H6KSH1</accession>
<proteinExistence type="predicted"/>
<sequence>MPPLKPMAQSWRGVTHILEAKKHPLIVVIPKFIQMDLPLPPLKLTAQFRHGVA</sequence>
<evidence type="ECO:0000313" key="2">
    <source>
        <dbReference type="Proteomes" id="UP000198988"/>
    </source>
</evidence>
<reference evidence="2" key="1">
    <citation type="submission" date="2016-06" db="EMBL/GenBank/DDBJ databases">
        <authorList>
            <person name="Petersen J."/>
            <person name="Sayavedra L."/>
        </authorList>
    </citation>
    <scope>NUCLEOTIDE SEQUENCE [LARGE SCALE GENOMIC DNA]</scope>
    <source>
        <strain evidence="2">BazSymA</strain>
    </source>
</reference>
<dbReference type="Proteomes" id="UP000198988">
    <property type="component" value="Unassembled WGS sequence"/>
</dbReference>
<dbReference type="EMBL" id="CDSC02000158">
    <property type="protein sequence ID" value="SEH74816.1"/>
    <property type="molecule type" value="Genomic_DNA"/>
</dbReference>
<protein>
    <submittedName>
        <fullName evidence="1">Uncharacterized protein</fullName>
    </submittedName>
</protein>
<evidence type="ECO:0000313" key="1">
    <source>
        <dbReference type="EMBL" id="SEH74816.1"/>
    </source>
</evidence>
<dbReference type="AlphaFoldDB" id="A0A1H6KSH1"/>
<name>A0A1H6KSH1_9GAMM</name>
<gene>
    <name evidence="1" type="ORF">BAZSYMA_ACONTIG276265_0</name>
</gene>
<organism evidence="1 2">
    <name type="scientific">Bathymodiolus azoricus thioautotrophic gill symbiont</name>
    <dbReference type="NCBI Taxonomy" id="235205"/>
    <lineage>
        <taxon>Bacteria</taxon>
        <taxon>Pseudomonadati</taxon>
        <taxon>Pseudomonadota</taxon>
        <taxon>Gammaproteobacteria</taxon>
        <taxon>sulfur-oxidizing symbionts</taxon>
    </lineage>
</organism>